<comment type="subcellular location">
    <subcellularLocation>
        <location evidence="1">Cell membrane</location>
        <topology evidence="1">Multi-pass membrane protein</topology>
    </subcellularLocation>
</comment>
<reference evidence="9 10" key="1">
    <citation type="submission" date="2023-06" db="EMBL/GenBank/DDBJ databases">
        <title>Rock-solubilizing bacteria, Microbacterium invictum, promotes re-establishment of vegetation in rocky wasteland by accelerating rock bio-weathering and reshaping soil bacterial community.</title>
        <authorList>
            <person name="Liu C."/>
        </authorList>
    </citation>
    <scope>NUCLEOTIDE SEQUENCE [LARGE SCALE GENOMIC DNA]</scope>
    <source>
        <strain evidence="9 10">X-18</strain>
    </source>
</reference>
<dbReference type="InterPro" id="IPR020846">
    <property type="entry name" value="MFS_dom"/>
</dbReference>
<dbReference type="Pfam" id="PF07690">
    <property type="entry name" value="MFS_1"/>
    <property type="match status" value="1"/>
</dbReference>
<dbReference type="Gene3D" id="1.20.1250.20">
    <property type="entry name" value="MFS general substrate transporter like domains"/>
    <property type="match status" value="1"/>
</dbReference>
<feature type="transmembrane region" description="Helical" evidence="7">
    <location>
        <begin position="170"/>
        <end position="196"/>
    </location>
</feature>
<evidence type="ECO:0000259" key="8">
    <source>
        <dbReference type="PROSITE" id="PS50850"/>
    </source>
</evidence>
<dbReference type="InterPro" id="IPR036259">
    <property type="entry name" value="MFS_trans_sf"/>
</dbReference>
<keyword evidence="2" id="KW-0813">Transport</keyword>
<dbReference type="InterPro" id="IPR011701">
    <property type="entry name" value="MFS"/>
</dbReference>
<feature type="transmembrane region" description="Helical" evidence="7">
    <location>
        <begin position="42"/>
        <end position="65"/>
    </location>
</feature>
<keyword evidence="4 7" id="KW-0812">Transmembrane</keyword>
<sequence length="396" mass="40876">MRSRTVDRATGFWIVAAVFLTTTAYSTVPTPLYPLYEQRDDFPVSLVTVIYSSYAVGVMLSLYLVGHISDRRGRRPVMVVAVAISALSAVMFLVWPESVGLIAARLVNGVSIGVVSAAATAYLGELRALARPREDPVLATAIAGAANLGGLALGPLIGGLCAEFLPDPLVAPHVAFLILLVAEAFVLLTVPETVPVRPGGERFRLPRLSIPRANRSVFLMAAFGAFAGFAVFGLFSSLIPTFLAGTFGDRDHLLAGVAVFAIFASSATGQLALIRSSLRTQLTIATVACGVGLGMVAIGAVLPQVVLFLGGGVVAGLGVGVLFRGAIATALAVAEPGRSGETLALLFLIAYAGPVIPVLLVGAALAFFPPVVVLLVFAAAVLAATVVAGTVMRRRA</sequence>
<name>A0ABZ0VCQ0_9MICO</name>
<feature type="domain" description="Major facilitator superfamily (MFS) profile" evidence="8">
    <location>
        <begin position="10"/>
        <end position="396"/>
    </location>
</feature>
<dbReference type="PANTHER" id="PTHR23517">
    <property type="entry name" value="RESISTANCE PROTEIN MDTM, PUTATIVE-RELATED-RELATED"/>
    <property type="match status" value="1"/>
</dbReference>
<evidence type="ECO:0000256" key="5">
    <source>
        <dbReference type="ARBA" id="ARBA00022989"/>
    </source>
</evidence>
<evidence type="ECO:0000256" key="1">
    <source>
        <dbReference type="ARBA" id="ARBA00004651"/>
    </source>
</evidence>
<dbReference type="EMBL" id="CP139779">
    <property type="protein sequence ID" value="WQB70909.1"/>
    <property type="molecule type" value="Genomic_DNA"/>
</dbReference>
<evidence type="ECO:0000313" key="10">
    <source>
        <dbReference type="Proteomes" id="UP001324533"/>
    </source>
</evidence>
<keyword evidence="6 7" id="KW-0472">Membrane</keyword>
<evidence type="ECO:0000256" key="7">
    <source>
        <dbReference type="SAM" id="Phobius"/>
    </source>
</evidence>
<feature type="transmembrane region" description="Helical" evidence="7">
    <location>
        <begin position="252"/>
        <end position="274"/>
    </location>
</feature>
<evidence type="ECO:0000256" key="3">
    <source>
        <dbReference type="ARBA" id="ARBA00022475"/>
    </source>
</evidence>
<accession>A0ABZ0VCQ0</accession>
<proteinExistence type="predicted"/>
<keyword evidence="3" id="KW-1003">Cell membrane</keyword>
<feature type="transmembrane region" description="Helical" evidence="7">
    <location>
        <begin position="308"/>
        <end position="333"/>
    </location>
</feature>
<evidence type="ECO:0000313" key="9">
    <source>
        <dbReference type="EMBL" id="WQB70909.1"/>
    </source>
</evidence>
<dbReference type="Proteomes" id="UP001324533">
    <property type="component" value="Chromosome"/>
</dbReference>
<keyword evidence="5 7" id="KW-1133">Transmembrane helix</keyword>
<dbReference type="InterPro" id="IPR050171">
    <property type="entry name" value="MFS_Transporters"/>
</dbReference>
<feature type="transmembrane region" description="Helical" evidence="7">
    <location>
        <begin position="77"/>
        <end position="96"/>
    </location>
</feature>
<evidence type="ECO:0000256" key="2">
    <source>
        <dbReference type="ARBA" id="ARBA00022448"/>
    </source>
</evidence>
<dbReference type="RefSeq" id="WP_322411045.1">
    <property type="nucleotide sequence ID" value="NZ_CP139779.1"/>
</dbReference>
<dbReference type="SUPFAM" id="SSF103473">
    <property type="entry name" value="MFS general substrate transporter"/>
    <property type="match status" value="1"/>
</dbReference>
<dbReference type="PROSITE" id="PS50850">
    <property type="entry name" value="MFS"/>
    <property type="match status" value="1"/>
</dbReference>
<keyword evidence="10" id="KW-1185">Reference proteome</keyword>
<evidence type="ECO:0000256" key="4">
    <source>
        <dbReference type="ARBA" id="ARBA00022692"/>
    </source>
</evidence>
<organism evidence="9 10">
    <name type="scientific">Microbacterium invictum</name>
    <dbReference type="NCBI Taxonomy" id="515415"/>
    <lineage>
        <taxon>Bacteria</taxon>
        <taxon>Bacillati</taxon>
        <taxon>Actinomycetota</taxon>
        <taxon>Actinomycetes</taxon>
        <taxon>Micrococcales</taxon>
        <taxon>Microbacteriaceae</taxon>
        <taxon>Microbacterium</taxon>
    </lineage>
</organism>
<feature type="transmembrane region" description="Helical" evidence="7">
    <location>
        <begin position="217"/>
        <end position="240"/>
    </location>
</feature>
<feature type="transmembrane region" description="Helical" evidence="7">
    <location>
        <begin position="136"/>
        <end position="158"/>
    </location>
</feature>
<feature type="transmembrane region" description="Helical" evidence="7">
    <location>
        <begin position="281"/>
        <end position="302"/>
    </location>
</feature>
<feature type="transmembrane region" description="Helical" evidence="7">
    <location>
        <begin position="102"/>
        <end position="124"/>
    </location>
</feature>
<evidence type="ECO:0000256" key="6">
    <source>
        <dbReference type="ARBA" id="ARBA00023136"/>
    </source>
</evidence>
<gene>
    <name evidence="9" type="ORF">T9R20_02810</name>
</gene>
<dbReference type="PANTHER" id="PTHR23517:SF13">
    <property type="entry name" value="MAJOR FACILITATOR SUPERFAMILY MFS_1"/>
    <property type="match status" value="1"/>
</dbReference>
<feature type="transmembrane region" description="Helical" evidence="7">
    <location>
        <begin position="371"/>
        <end position="392"/>
    </location>
</feature>
<protein>
    <submittedName>
        <fullName evidence="9">MFS transporter</fullName>
    </submittedName>
</protein>
<feature type="transmembrane region" description="Helical" evidence="7">
    <location>
        <begin position="345"/>
        <end position="365"/>
    </location>
</feature>